<dbReference type="GO" id="GO:0005886">
    <property type="term" value="C:plasma membrane"/>
    <property type="evidence" value="ECO:0007669"/>
    <property type="project" value="UniProtKB-SubCell"/>
</dbReference>
<accession>A0A1M4Z6M9</accession>
<dbReference type="AlphaFoldDB" id="A0A1M4Z6M9"/>
<feature type="transmembrane region" description="Helical" evidence="8">
    <location>
        <begin position="73"/>
        <end position="94"/>
    </location>
</feature>
<feature type="transmembrane region" description="Helical" evidence="8">
    <location>
        <begin position="131"/>
        <end position="151"/>
    </location>
</feature>
<comment type="similarity">
    <text evidence="2">Belongs to the binding-protein-dependent transport system permease family. FecCD subfamily.</text>
</comment>
<dbReference type="SUPFAM" id="SSF81345">
    <property type="entry name" value="ABC transporter involved in vitamin B12 uptake, BtuC"/>
    <property type="match status" value="1"/>
</dbReference>
<sequence>MATSSLSSLPAATPAPAWWRGSGGLVLLVLVLLALSLCSIMVGASQIKLANVFNADSDDLVSKVLFTSRVPRTLALILAGASMAVAGMIMQMIARNRFVEPSTVGTVGSASLGMLAVALVAPGLPMLGKMGVAAVFALVGTAVFMLILRRLPVRNALLVPLVGLVFAGMIEAATAFFAYRFEMLQAIRAWTTGDFSAILKGRYELLWISLGLTVAAWFAADRFTVIGMGEDVSANLGVNYGRWMAVGLVIIAMVTASIVVTAGVIPFLGLIVPNLVSMVMGDWMRRSVIWVALCGAVLMLACDVLGRLVIYPYEIPIGTIMGVLGSLLFLGFLWHKRAQLG</sequence>
<feature type="transmembrane region" description="Helical" evidence="8">
    <location>
        <begin position="315"/>
        <end position="334"/>
    </location>
</feature>
<dbReference type="InterPro" id="IPR000522">
    <property type="entry name" value="ABC_transptr_permease_BtuC"/>
</dbReference>
<feature type="transmembrane region" description="Helical" evidence="8">
    <location>
        <begin position="106"/>
        <end position="124"/>
    </location>
</feature>
<dbReference type="EMBL" id="FQUZ01000013">
    <property type="protein sequence ID" value="SHF13671.1"/>
    <property type="molecule type" value="Genomic_DNA"/>
</dbReference>
<dbReference type="PANTHER" id="PTHR30472">
    <property type="entry name" value="FERRIC ENTEROBACTIN TRANSPORT SYSTEM PERMEASE PROTEIN"/>
    <property type="match status" value="1"/>
</dbReference>
<evidence type="ECO:0000256" key="1">
    <source>
        <dbReference type="ARBA" id="ARBA00004651"/>
    </source>
</evidence>
<evidence type="ECO:0000256" key="3">
    <source>
        <dbReference type="ARBA" id="ARBA00022448"/>
    </source>
</evidence>
<proteinExistence type="inferred from homology"/>
<feature type="transmembrane region" description="Helical" evidence="8">
    <location>
        <begin position="243"/>
        <end position="276"/>
    </location>
</feature>
<keyword evidence="7 8" id="KW-0472">Membrane</keyword>
<comment type="subcellular location">
    <subcellularLocation>
        <location evidence="1">Cell membrane</location>
        <topology evidence="1">Multi-pass membrane protein</topology>
    </subcellularLocation>
</comment>
<dbReference type="Pfam" id="PF01032">
    <property type="entry name" value="FecCD"/>
    <property type="match status" value="1"/>
</dbReference>
<feature type="transmembrane region" description="Helical" evidence="8">
    <location>
        <begin position="24"/>
        <end position="44"/>
    </location>
</feature>
<evidence type="ECO:0000256" key="4">
    <source>
        <dbReference type="ARBA" id="ARBA00022475"/>
    </source>
</evidence>
<name>A0A1M4Z6M9_9BURK</name>
<keyword evidence="3" id="KW-0813">Transport</keyword>
<dbReference type="PANTHER" id="PTHR30472:SF27">
    <property type="entry name" value="PETROBACTIN IMPORT SYSTEM PERMEASE PROTEIN YCLN"/>
    <property type="match status" value="1"/>
</dbReference>
<keyword evidence="4" id="KW-1003">Cell membrane</keyword>
<reference evidence="9 10" key="1">
    <citation type="submission" date="2016-11" db="EMBL/GenBank/DDBJ databases">
        <authorList>
            <person name="Jaros S."/>
            <person name="Januszkiewicz K."/>
            <person name="Wedrychowicz H."/>
        </authorList>
    </citation>
    <scope>NUCLEOTIDE SEQUENCE [LARGE SCALE GENOMIC DNA]</scope>
    <source>
        <strain evidence="9 10">DSM 16112</strain>
    </source>
</reference>
<feature type="transmembrane region" description="Helical" evidence="8">
    <location>
        <begin position="205"/>
        <end position="223"/>
    </location>
</feature>
<evidence type="ECO:0000313" key="9">
    <source>
        <dbReference type="EMBL" id="SHF13671.1"/>
    </source>
</evidence>
<evidence type="ECO:0000256" key="2">
    <source>
        <dbReference type="ARBA" id="ARBA00007935"/>
    </source>
</evidence>
<dbReference type="OrthoDB" id="9811975at2"/>
<dbReference type="GO" id="GO:0022857">
    <property type="term" value="F:transmembrane transporter activity"/>
    <property type="evidence" value="ECO:0007669"/>
    <property type="project" value="InterPro"/>
</dbReference>
<keyword evidence="5 8" id="KW-0812">Transmembrane</keyword>
<dbReference type="STRING" id="1122156.SAMN02745117_01400"/>
<dbReference type="GO" id="GO:0033214">
    <property type="term" value="P:siderophore-iron import into cell"/>
    <property type="evidence" value="ECO:0007669"/>
    <property type="project" value="TreeGrafter"/>
</dbReference>
<feature type="transmembrane region" description="Helical" evidence="8">
    <location>
        <begin position="288"/>
        <end position="309"/>
    </location>
</feature>
<gene>
    <name evidence="9" type="ORF">SAMN02745117_01400</name>
</gene>
<dbReference type="Gene3D" id="1.10.3470.10">
    <property type="entry name" value="ABC transporter involved in vitamin B12 uptake, BtuC"/>
    <property type="match status" value="1"/>
</dbReference>
<dbReference type="Proteomes" id="UP000184327">
    <property type="component" value="Unassembled WGS sequence"/>
</dbReference>
<evidence type="ECO:0000256" key="5">
    <source>
        <dbReference type="ARBA" id="ARBA00022692"/>
    </source>
</evidence>
<evidence type="ECO:0000256" key="7">
    <source>
        <dbReference type="ARBA" id="ARBA00023136"/>
    </source>
</evidence>
<keyword evidence="10" id="KW-1185">Reference proteome</keyword>
<evidence type="ECO:0000256" key="8">
    <source>
        <dbReference type="SAM" id="Phobius"/>
    </source>
</evidence>
<dbReference type="CDD" id="cd06550">
    <property type="entry name" value="TM_ABC_iron-siderophores_like"/>
    <property type="match status" value="1"/>
</dbReference>
<protein>
    <submittedName>
        <fullName evidence="9">Iron complex transport system permease protein</fullName>
    </submittedName>
</protein>
<dbReference type="RefSeq" id="WP_084523004.1">
    <property type="nucleotide sequence ID" value="NZ_FQUZ01000013.1"/>
</dbReference>
<feature type="transmembrane region" description="Helical" evidence="8">
    <location>
        <begin position="157"/>
        <end position="179"/>
    </location>
</feature>
<evidence type="ECO:0000256" key="6">
    <source>
        <dbReference type="ARBA" id="ARBA00022989"/>
    </source>
</evidence>
<keyword evidence="6 8" id="KW-1133">Transmembrane helix</keyword>
<organism evidence="9 10">
    <name type="scientific">Lampropedia hyalina DSM 16112</name>
    <dbReference type="NCBI Taxonomy" id="1122156"/>
    <lineage>
        <taxon>Bacteria</taxon>
        <taxon>Pseudomonadati</taxon>
        <taxon>Pseudomonadota</taxon>
        <taxon>Betaproteobacteria</taxon>
        <taxon>Burkholderiales</taxon>
        <taxon>Comamonadaceae</taxon>
        <taxon>Lampropedia</taxon>
    </lineage>
</organism>
<evidence type="ECO:0000313" key="10">
    <source>
        <dbReference type="Proteomes" id="UP000184327"/>
    </source>
</evidence>
<dbReference type="InterPro" id="IPR037294">
    <property type="entry name" value="ABC_BtuC-like"/>
</dbReference>